<keyword evidence="1" id="KW-0812">Transmembrane</keyword>
<feature type="transmembrane region" description="Helical" evidence="1">
    <location>
        <begin position="65"/>
        <end position="85"/>
    </location>
</feature>
<reference evidence="2 3" key="1">
    <citation type="submission" date="2019-03" db="EMBL/GenBank/DDBJ databases">
        <title>This is whole genome sequence of Paenibacillus sp MS74 strain.</title>
        <authorList>
            <person name="Trinh H.N."/>
        </authorList>
    </citation>
    <scope>NUCLEOTIDE SEQUENCE [LARGE SCALE GENOMIC DNA]</scope>
    <source>
        <strain evidence="2 3">MS74</strain>
    </source>
</reference>
<keyword evidence="3" id="KW-1185">Reference proteome</keyword>
<protein>
    <submittedName>
        <fullName evidence="2">Uncharacterized protein</fullName>
    </submittedName>
</protein>
<keyword evidence="1" id="KW-0472">Membrane</keyword>
<name>A0A4R5KW92_9BACL</name>
<dbReference type="EMBL" id="SMRT01000002">
    <property type="protein sequence ID" value="TDF99438.1"/>
    <property type="molecule type" value="Genomic_DNA"/>
</dbReference>
<gene>
    <name evidence="2" type="ORF">E1757_06190</name>
</gene>
<dbReference type="Proteomes" id="UP000295636">
    <property type="component" value="Unassembled WGS sequence"/>
</dbReference>
<keyword evidence="1" id="KW-1133">Transmembrane helix</keyword>
<dbReference type="AlphaFoldDB" id="A0A4R5KW92"/>
<evidence type="ECO:0000256" key="1">
    <source>
        <dbReference type="SAM" id="Phobius"/>
    </source>
</evidence>
<evidence type="ECO:0000313" key="2">
    <source>
        <dbReference type="EMBL" id="TDF99438.1"/>
    </source>
</evidence>
<evidence type="ECO:0000313" key="3">
    <source>
        <dbReference type="Proteomes" id="UP000295636"/>
    </source>
</evidence>
<organism evidence="2 3">
    <name type="scientific">Paenibacillus piri</name>
    <dbReference type="NCBI Taxonomy" id="2547395"/>
    <lineage>
        <taxon>Bacteria</taxon>
        <taxon>Bacillati</taxon>
        <taxon>Bacillota</taxon>
        <taxon>Bacilli</taxon>
        <taxon>Bacillales</taxon>
        <taxon>Paenibacillaceae</taxon>
        <taxon>Paenibacillus</taxon>
    </lineage>
</organism>
<proteinExistence type="predicted"/>
<comment type="caution">
    <text evidence="2">The sequence shown here is derived from an EMBL/GenBank/DDBJ whole genome shotgun (WGS) entry which is preliminary data.</text>
</comment>
<feature type="transmembrane region" description="Helical" evidence="1">
    <location>
        <begin position="6"/>
        <end position="27"/>
    </location>
</feature>
<dbReference type="OrthoDB" id="6199156at2"/>
<sequence>MNWNFLIIVILFVINFPVYRFIFRLFFSDADDFDESVRYSFTPNFISFFRGEYLQDKLGTMRLKFFVFICVVVIVVEFMLINQLFDFININFGK</sequence>
<accession>A0A4R5KW92</accession>